<protein>
    <submittedName>
        <fullName evidence="2">Sigma-E processing peptidase SpoIIGA</fullName>
    </submittedName>
</protein>
<dbReference type="EMBL" id="JBHUMM010000037">
    <property type="protein sequence ID" value="MFD2672306.1"/>
    <property type="molecule type" value="Genomic_DNA"/>
</dbReference>
<reference evidence="3" key="1">
    <citation type="journal article" date="2019" name="Int. J. Syst. Evol. Microbiol.">
        <title>The Global Catalogue of Microorganisms (GCM) 10K type strain sequencing project: providing services to taxonomists for standard genome sequencing and annotation.</title>
        <authorList>
            <consortium name="The Broad Institute Genomics Platform"/>
            <consortium name="The Broad Institute Genome Sequencing Center for Infectious Disease"/>
            <person name="Wu L."/>
            <person name="Ma J."/>
        </authorList>
    </citation>
    <scope>NUCLEOTIDE SEQUENCE [LARGE SCALE GENOMIC DNA]</scope>
    <source>
        <strain evidence="3">KCTC 33676</strain>
    </source>
</reference>
<dbReference type="Proteomes" id="UP001597497">
    <property type="component" value="Unassembled WGS sequence"/>
</dbReference>
<dbReference type="Pfam" id="PF03419">
    <property type="entry name" value="Peptidase_U4"/>
    <property type="match status" value="1"/>
</dbReference>
<evidence type="ECO:0000313" key="2">
    <source>
        <dbReference type="EMBL" id="MFD2672306.1"/>
    </source>
</evidence>
<sequence length="313" mass="35069">MVIYADIVFLTNVLIDTITLSMTAWMQKLKIKPVRIGLASCLGALYVVMMFVPALSALYTLAVKGLFSVCMLWMAFGFHSLQSFLRNFMAFYMVNFVAAGGIFGLYYMSQSHKELLNGIWFTSSGGGTESIHMSLITVMVLLVVLLVLYRRLLQATDKKQKLTHLVSDVTIHIGPHAFTCKGLVDTGNRLYDPLTSTPVMIVEWSVIEEICTDAIRRGIQEGQQALFDALEDEEFAYREKLRFVPYRGVQKGTDFLLAIKPERVCIQQGAHWIEQRKVLLGLKGEALSGEGVFQAIIHPDLMDGAQQEQKSIS</sequence>
<dbReference type="RefSeq" id="WP_379929858.1">
    <property type="nucleotide sequence ID" value="NZ_JBHUMM010000037.1"/>
</dbReference>
<dbReference type="PIRSF" id="PIRSF018571">
    <property type="entry name" value="SpoIIGA"/>
    <property type="match status" value="1"/>
</dbReference>
<keyword evidence="1" id="KW-0472">Membrane</keyword>
<keyword evidence="3" id="KW-1185">Reference proteome</keyword>
<feature type="transmembrane region" description="Helical" evidence="1">
    <location>
        <begin position="33"/>
        <end position="52"/>
    </location>
</feature>
<feature type="transmembrane region" description="Helical" evidence="1">
    <location>
        <begin position="130"/>
        <end position="149"/>
    </location>
</feature>
<gene>
    <name evidence="2" type="primary">spoIIGA</name>
    <name evidence="2" type="ORF">ACFSUC_12095</name>
</gene>
<keyword evidence="1" id="KW-1133">Transmembrane helix</keyword>
<comment type="caution">
    <text evidence="2">The sequence shown here is derived from an EMBL/GenBank/DDBJ whole genome shotgun (WGS) entry which is preliminary data.</text>
</comment>
<proteinExistence type="predicted"/>
<organism evidence="2 3">
    <name type="scientific">Marinicrinis sediminis</name>
    <dbReference type="NCBI Taxonomy" id="1652465"/>
    <lineage>
        <taxon>Bacteria</taxon>
        <taxon>Bacillati</taxon>
        <taxon>Bacillota</taxon>
        <taxon>Bacilli</taxon>
        <taxon>Bacillales</taxon>
        <taxon>Paenibacillaceae</taxon>
    </lineage>
</organism>
<feature type="transmembrane region" description="Helical" evidence="1">
    <location>
        <begin position="6"/>
        <end position="26"/>
    </location>
</feature>
<feature type="transmembrane region" description="Helical" evidence="1">
    <location>
        <begin position="58"/>
        <end position="78"/>
    </location>
</feature>
<dbReference type="InterPro" id="IPR005081">
    <property type="entry name" value="SpoIIGA"/>
</dbReference>
<dbReference type="NCBIfam" id="TIGR02854">
    <property type="entry name" value="spore_II_GA"/>
    <property type="match status" value="1"/>
</dbReference>
<evidence type="ECO:0000256" key="1">
    <source>
        <dbReference type="SAM" id="Phobius"/>
    </source>
</evidence>
<accession>A0ABW5RC69</accession>
<keyword evidence="1" id="KW-0812">Transmembrane</keyword>
<name>A0ABW5RC69_9BACL</name>
<evidence type="ECO:0000313" key="3">
    <source>
        <dbReference type="Proteomes" id="UP001597497"/>
    </source>
</evidence>
<feature type="transmembrane region" description="Helical" evidence="1">
    <location>
        <begin position="90"/>
        <end position="110"/>
    </location>
</feature>